<proteinExistence type="predicted"/>
<reference evidence="1" key="1">
    <citation type="submission" date="2021-06" db="EMBL/GenBank/DDBJ databases">
        <authorList>
            <person name="Hodson N. C."/>
            <person name="Mongue J. A."/>
            <person name="Jaron S. K."/>
        </authorList>
    </citation>
    <scope>NUCLEOTIDE SEQUENCE</scope>
</reference>
<evidence type="ECO:0000313" key="1">
    <source>
        <dbReference type="EMBL" id="CAG7648231.1"/>
    </source>
</evidence>
<comment type="caution">
    <text evidence="1">The sequence shown here is derived from an EMBL/GenBank/DDBJ whole genome shotgun (WGS) entry which is preliminary data.</text>
</comment>
<dbReference type="AlphaFoldDB" id="A0A8J2J507"/>
<accession>A0A8J2J507</accession>
<keyword evidence="2" id="KW-1185">Reference proteome</keyword>
<dbReference type="OrthoDB" id="117690at2759"/>
<dbReference type="EMBL" id="CAJVCH010003334">
    <property type="protein sequence ID" value="CAG7648231.1"/>
    <property type="molecule type" value="Genomic_DNA"/>
</dbReference>
<protein>
    <submittedName>
        <fullName evidence="1">Uncharacterized protein</fullName>
    </submittedName>
</protein>
<organism evidence="1 2">
    <name type="scientific">Allacma fusca</name>
    <dbReference type="NCBI Taxonomy" id="39272"/>
    <lineage>
        <taxon>Eukaryota</taxon>
        <taxon>Metazoa</taxon>
        <taxon>Ecdysozoa</taxon>
        <taxon>Arthropoda</taxon>
        <taxon>Hexapoda</taxon>
        <taxon>Collembola</taxon>
        <taxon>Symphypleona</taxon>
        <taxon>Sminthuridae</taxon>
        <taxon>Allacma</taxon>
    </lineage>
</organism>
<dbReference type="Proteomes" id="UP000708208">
    <property type="component" value="Unassembled WGS sequence"/>
</dbReference>
<feature type="non-terminal residue" evidence="1">
    <location>
        <position position="1"/>
    </location>
</feature>
<evidence type="ECO:0000313" key="2">
    <source>
        <dbReference type="Proteomes" id="UP000708208"/>
    </source>
</evidence>
<gene>
    <name evidence="1" type="ORF">AFUS01_LOCUS651</name>
</gene>
<feature type="non-terminal residue" evidence="1">
    <location>
        <position position="32"/>
    </location>
</feature>
<name>A0A8J2J507_9HEXA</name>
<sequence length="32" mass="3711">LDPRCKCQWYKSVGISPSVAKQNKTLALQFWD</sequence>